<dbReference type="EnsemblPlants" id="KEH32187">
    <property type="protein sequence ID" value="KEH32187"/>
    <property type="gene ID" value="MTR_4g117110"/>
</dbReference>
<evidence type="ECO:0000313" key="4">
    <source>
        <dbReference type="EnsemblPlants" id="KEH32187"/>
    </source>
</evidence>
<evidence type="ECO:0000256" key="1">
    <source>
        <dbReference type="SAM" id="MobiDB-lite"/>
    </source>
</evidence>
<keyword evidence="2" id="KW-1133">Transmembrane helix</keyword>
<dbReference type="HOGENOM" id="CLU_1663383_0_0_1"/>
<dbReference type="Proteomes" id="UP000002051">
    <property type="component" value="Chromosome 4"/>
</dbReference>
<evidence type="ECO:0000256" key="2">
    <source>
        <dbReference type="SAM" id="Phobius"/>
    </source>
</evidence>
<keyword evidence="2 3" id="KW-0812">Transmembrane</keyword>
<evidence type="ECO:0000313" key="3">
    <source>
        <dbReference type="EMBL" id="KEH32187.1"/>
    </source>
</evidence>
<name>A0A072UR74_MEDTR</name>
<dbReference type="AlphaFoldDB" id="A0A072UR74"/>
<accession>A0A072UR74</accession>
<feature type="region of interest" description="Disordered" evidence="1">
    <location>
        <begin position="129"/>
        <end position="159"/>
    </location>
</feature>
<feature type="compositionally biased region" description="Basic and acidic residues" evidence="1">
    <location>
        <begin position="131"/>
        <end position="144"/>
    </location>
</feature>
<reference evidence="3 5" key="1">
    <citation type="journal article" date="2011" name="Nature">
        <title>The Medicago genome provides insight into the evolution of rhizobial symbioses.</title>
        <authorList>
            <person name="Young N.D."/>
            <person name="Debelle F."/>
            <person name="Oldroyd G.E."/>
            <person name="Geurts R."/>
            <person name="Cannon S.B."/>
            <person name="Udvardi M.K."/>
            <person name="Benedito V.A."/>
            <person name="Mayer K.F."/>
            <person name="Gouzy J."/>
            <person name="Schoof H."/>
            <person name="Van de Peer Y."/>
            <person name="Proost S."/>
            <person name="Cook D.R."/>
            <person name="Meyers B.C."/>
            <person name="Spannagl M."/>
            <person name="Cheung F."/>
            <person name="De Mita S."/>
            <person name="Krishnakumar V."/>
            <person name="Gundlach H."/>
            <person name="Zhou S."/>
            <person name="Mudge J."/>
            <person name="Bharti A.K."/>
            <person name="Murray J.D."/>
            <person name="Naoumkina M.A."/>
            <person name="Rosen B."/>
            <person name="Silverstein K.A."/>
            <person name="Tang H."/>
            <person name="Rombauts S."/>
            <person name="Zhao P.X."/>
            <person name="Zhou P."/>
            <person name="Barbe V."/>
            <person name="Bardou P."/>
            <person name="Bechner M."/>
            <person name="Bellec A."/>
            <person name="Berger A."/>
            <person name="Berges H."/>
            <person name="Bidwell S."/>
            <person name="Bisseling T."/>
            <person name="Choisne N."/>
            <person name="Couloux A."/>
            <person name="Denny R."/>
            <person name="Deshpande S."/>
            <person name="Dai X."/>
            <person name="Doyle J.J."/>
            <person name="Dudez A.M."/>
            <person name="Farmer A.D."/>
            <person name="Fouteau S."/>
            <person name="Franken C."/>
            <person name="Gibelin C."/>
            <person name="Gish J."/>
            <person name="Goldstein S."/>
            <person name="Gonzalez A.J."/>
            <person name="Green P.J."/>
            <person name="Hallab A."/>
            <person name="Hartog M."/>
            <person name="Hua A."/>
            <person name="Humphray S.J."/>
            <person name="Jeong D.H."/>
            <person name="Jing Y."/>
            <person name="Jocker A."/>
            <person name="Kenton S.M."/>
            <person name="Kim D.J."/>
            <person name="Klee K."/>
            <person name="Lai H."/>
            <person name="Lang C."/>
            <person name="Lin S."/>
            <person name="Macmil S.L."/>
            <person name="Magdelenat G."/>
            <person name="Matthews L."/>
            <person name="McCorrison J."/>
            <person name="Monaghan E.L."/>
            <person name="Mun J.H."/>
            <person name="Najar F.Z."/>
            <person name="Nicholson C."/>
            <person name="Noirot C."/>
            <person name="O'Bleness M."/>
            <person name="Paule C.R."/>
            <person name="Poulain J."/>
            <person name="Prion F."/>
            <person name="Qin B."/>
            <person name="Qu C."/>
            <person name="Retzel E.F."/>
            <person name="Riddle C."/>
            <person name="Sallet E."/>
            <person name="Samain S."/>
            <person name="Samson N."/>
            <person name="Sanders I."/>
            <person name="Saurat O."/>
            <person name="Scarpelli C."/>
            <person name="Schiex T."/>
            <person name="Segurens B."/>
            <person name="Severin A.J."/>
            <person name="Sherrier D.J."/>
            <person name="Shi R."/>
            <person name="Sims S."/>
            <person name="Singer S.R."/>
            <person name="Sinharoy S."/>
            <person name="Sterck L."/>
            <person name="Viollet A."/>
            <person name="Wang B.B."/>
            <person name="Wang K."/>
            <person name="Wang M."/>
            <person name="Wang X."/>
            <person name="Warfsmann J."/>
            <person name="Weissenbach J."/>
            <person name="White D.D."/>
            <person name="White J.D."/>
            <person name="Wiley G.B."/>
            <person name="Wincker P."/>
            <person name="Xing Y."/>
            <person name="Yang L."/>
            <person name="Yao Z."/>
            <person name="Ying F."/>
            <person name="Zhai J."/>
            <person name="Zhou L."/>
            <person name="Zuber A."/>
            <person name="Denarie J."/>
            <person name="Dixon R.A."/>
            <person name="May G.D."/>
            <person name="Schwartz D.C."/>
            <person name="Rogers J."/>
            <person name="Quetier F."/>
            <person name="Town C.D."/>
            <person name="Roe B.A."/>
        </authorList>
    </citation>
    <scope>NUCLEOTIDE SEQUENCE [LARGE SCALE GENOMIC DNA]</scope>
    <source>
        <strain evidence="3">A17</strain>
        <strain evidence="4 5">cv. Jemalong A17</strain>
    </source>
</reference>
<evidence type="ECO:0000313" key="5">
    <source>
        <dbReference type="Proteomes" id="UP000002051"/>
    </source>
</evidence>
<keyword evidence="5" id="KW-1185">Reference proteome</keyword>
<protein>
    <submittedName>
        <fullName evidence="3">Transmembrane protein, putative</fullName>
    </submittedName>
</protein>
<feature type="transmembrane region" description="Helical" evidence="2">
    <location>
        <begin position="58"/>
        <end position="82"/>
    </location>
</feature>
<reference evidence="4" key="3">
    <citation type="submission" date="2015-04" db="UniProtKB">
        <authorList>
            <consortium name="EnsemblPlants"/>
        </authorList>
    </citation>
    <scope>IDENTIFICATION</scope>
    <source>
        <strain evidence="4">cv. Jemalong A17</strain>
    </source>
</reference>
<sequence length="159" mass="18109">MLYCDNQSAARHIAANSSFLERTKHIELDCHIVRVKLQLKLFHILHILSSLLGLQQRHWIRCLVTLIFKLGLTFMCSLVLALRERNSKAEIGTKDSIKLFDAEFSDRNEDVELVSDLLIIRAVSETEETDTEKNAGSEVKRETLTDLDGGMGKPLEWSL</sequence>
<reference evidence="3 5" key="2">
    <citation type="journal article" date="2014" name="BMC Genomics">
        <title>An improved genome release (version Mt4.0) for the model legume Medicago truncatula.</title>
        <authorList>
            <person name="Tang H."/>
            <person name="Krishnakumar V."/>
            <person name="Bidwell S."/>
            <person name="Rosen B."/>
            <person name="Chan A."/>
            <person name="Zhou S."/>
            <person name="Gentzbittel L."/>
            <person name="Childs K.L."/>
            <person name="Yandell M."/>
            <person name="Gundlach H."/>
            <person name="Mayer K.F."/>
            <person name="Schwartz D.C."/>
            <person name="Town C.D."/>
        </authorList>
    </citation>
    <scope>GENOME REANNOTATION</scope>
    <source>
        <strain evidence="3">A17</strain>
        <strain evidence="4 5">cv. Jemalong A17</strain>
    </source>
</reference>
<dbReference type="EMBL" id="CM001220">
    <property type="protein sequence ID" value="KEH32187.1"/>
    <property type="molecule type" value="Genomic_DNA"/>
</dbReference>
<proteinExistence type="predicted"/>
<gene>
    <name evidence="3" type="ordered locus">MTR_4g117110</name>
</gene>
<keyword evidence="2" id="KW-0472">Membrane</keyword>
<organism evidence="3 5">
    <name type="scientific">Medicago truncatula</name>
    <name type="common">Barrel medic</name>
    <name type="synonym">Medicago tribuloides</name>
    <dbReference type="NCBI Taxonomy" id="3880"/>
    <lineage>
        <taxon>Eukaryota</taxon>
        <taxon>Viridiplantae</taxon>
        <taxon>Streptophyta</taxon>
        <taxon>Embryophyta</taxon>
        <taxon>Tracheophyta</taxon>
        <taxon>Spermatophyta</taxon>
        <taxon>Magnoliopsida</taxon>
        <taxon>eudicotyledons</taxon>
        <taxon>Gunneridae</taxon>
        <taxon>Pentapetalae</taxon>
        <taxon>rosids</taxon>
        <taxon>fabids</taxon>
        <taxon>Fabales</taxon>
        <taxon>Fabaceae</taxon>
        <taxon>Papilionoideae</taxon>
        <taxon>50 kb inversion clade</taxon>
        <taxon>NPAAA clade</taxon>
        <taxon>Hologalegina</taxon>
        <taxon>IRL clade</taxon>
        <taxon>Trifolieae</taxon>
        <taxon>Medicago</taxon>
    </lineage>
</organism>